<evidence type="ECO:0000313" key="6">
    <source>
        <dbReference type="EMBL" id="CCX35409.1"/>
    </source>
</evidence>
<dbReference type="Proteomes" id="UP000013776">
    <property type="component" value="Unassembled WGS sequence"/>
</dbReference>
<dbReference type="SUPFAM" id="SSF51161">
    <property type="entry name" value="Trimeric LpxA-like enzymes"/>
    <property type="match status" value="1"/>
</dbReference>
<dbReference type="EMBL" id="CAHR02000014">
    <property type="protein sequence ID" value="CCX35409.1"/>
    <property type="molecule type" value="Genomic_DNA"/>
</dbReference>
<dbReference type="InterPro" id="IPR018357">
    <property type="entry name" value="Hexapep_transf_CS"/>
</dbReference>
<keyword evidence="3" id="KW-0012">Acyltransferase</keyword>
<sequence>MAPTIPDTPEWQKMLAGGGYNAYDPALIKGRYDAKRACRKYNDTLGDPNNLGPAGIIEERGRLLENILGTCDPKAIEIEPPFYVDYGCNMHVGSGFYANHGLVALDCAEIRAGDRVLCGPYVQLATAGHPTNVQERRDGVEFAKTITIGDDVWLGGNVIVLPGVTIGSGVTVAASSVVNRDVPSNCVVAGTPCRIVRKLEGFIEPTKAEQEAGEAMKNLQGKGLSRRLRRARDP</sequence>
<reference evidence="6 7" key="1">
    <citation type="journal article" date="2013" name="MBio">
        <title>Genome sequencing of the plant pathogen Taphrina deformans, the causal agent of peach leaf curl.</title>
        <authorList>
            <person name="Cisse O.H."/>
            <person name="Almeida J.M.G.C.F."/>
            <person name="Fonseca A."/>
            <person name="Kumar A.A."/>
            <person name="Salojaervi J."/>
            <person name="Overmyer K."/>
            <person name="Hauser P.M."/>
            <person name="Pagni M."/>
        </authorList>
    </citation>
    <scope>NUCLEOTIDE SEQUENCE [LARGE SCALE GENOMIC DNA]</scope>
    <source>
        <strain evidence="7">PYCC 5710 / ATCC 11124 / CBS 356.35 / IMI 108563 / JCM 9778 / NBRC 8474</strain>
    </source>
</reference>
<keyword evidence="7" id="KW-1185">Reference proteome</keyword>
<comment type="caution">
    <text evidence="6">The sequence shown here is derived from an EMBL/GenBank/DDBJ whole genome shotgun (WGS) entry which is preliminary data.</text>
</comment>
<evidence type="ECO:0000256" key="2">
    <source>
        <dbReference type="ARBA" id="ARBA00022679"/>
    </source>
</evidence>
<dbReference type="InterPro" id="IPR001451">
    <property type="entry name" value="Hexapep"/>
</dbReference>
<gene>
    <name evidence="6" type="ORF">TAPDE_000437</name>
</gene>
<organism evidence="6 7">
    <name type="scientific">Taphrina deformans (strain PYCC 5710 / ATCC 11124 / CBS 356.35 / IMI 108563 / JCM 9778 / NBRC 8474)</name>
    <name type="common">Peach leaf curl fungus</name>
    <name type="synonym">Lalaria deformans</name>
    <dbReference type="NCBI Taxonomy" id="1097556"/>
    <lineage>
        <taxon>Eukaryota</taxon>
        <taxon>Fungi</taxon>
        <taxon>Dikarya</taxon>
        <taxon>Ascomycota</taxon>
        <taxon>Taphrinomycotina</taxon>
        <taxon>Taphrinomycetes</taxon>
        <taxon>Taphrinales</taxon>
        <taxon>Taphrinaceae</taxon>
        <taxon>Taphrina</taxon>
    </lineage>
</organism>
<feature type="domain" description="Maltose/galactoside acetyltransferase" evidence="5">
    <location>
        <begin position="11"/>
        <end position="73"/>
    </location>
</feature>
<keyword evidence="2" id="KW-0808">Transferase</keyword>
<dbReference type="GO" id="GO:0016407">
    <property type="term" value="F:acetyltransferase activity"/>
    <property type="evidence" value="ECO:0007669"/>
    <property type="project" value="InterPro"/>
</dbReference>
<dbReference type="eggNOG" id="KOG4750">
    <property type="taxonomic scope" value="Eukaryota"/>
</dbReference>
<dbReference type="AlphaFoldDB" id="R5A7Z1"/>
<dbReference type="InterPro" id="IPR011004">
    <property type="entry name" value="Trimer_LpxA-like_sf"/>
</dbReference>
<dbReference type="InterPro" id="IPR024688">
    <property type="entry name" value="Mac_dom"/>
</dbReference>
<dbReference type="PANTHER" id="PTHR23416">
    <property type="entry name" value="SIALIC ACID SYNTHASE-RELATED"/>
    <property type="match status" value="1"/>
</dbReference>
<accession>R5A7Z1</accession>
<dbReference type="Gene3D" id="2.160.10.10">
    <property type="entry name" value="Hexapeptide repeat proteins"/>
    <property type="match status" value="1"/>
</dbReference>
<evidence type="ECO:0000313" key="7">
    <source>
        <dbReference type="Proteomes" id="UP000013776"/>
    </source>
</evidence>
<dbReference type="VEuPathDB" id="FungiDB:TAPDE_000437"/>
<dbReference type="CDD" id="cd03357">
    <property type="entry name" value="LbH_MAT_GAT"/>
    <property type="match status" value="1"/>
</dbReference>
<protein>
    <submittedName>
        <fullName evidence="6">Acetyltransferase C18B11.09c</fullName>
    </submittedName>
</protein>
<dbReference type="Pfam" id="PF12464">
    <property type="entry name" value="Mac"/>
    <property type="match status" value="1"/>
</dbReference>
<feature type="region of interest" description="Disordered" evidence="4">
    <location>
        <begin position="213"/>
        <end position="234"/>
    </location>
</feature>
<dbReference type="Pfam" id="PF00132">
    <property type="entry name" value="Hexapep"/>
    <property type="match status" value="1"/>
</dbReference>
<dbReference type="PROSITE" id="PS00101">
    <property type="entry name" value="HEXAPEP_TRANSFERASES"/>
    <property type="match status" value="1"/>
</dbReference>
<comment type="similarity">
    <text evidence="1">Belongs to the transferase hexapeptide repeat family.</text>
</comment>
<dbReference type="FunFam" id="2.160.10.10:FF:000025">
    <property type="entry name" value="Hexapeptide-repeat containing-acetyltransferase"/>
    <property type="match status" value="1"/>
</dbReference>
<evidence type="ECO:0000256" key="3">
    <source>
        <dbReference type="ARBA" id="ARBA00023315"/>
    </source>
</evidence>
<dbReference type="PANTHER" id="PTHR23416:SF23">
    <property type="entry name" value="ACETYLTRANSFERASE C18B11.09C-RELATED"/>
    <property type="match status" value="1"/>
</dbReference>
<evidence type="ECO:0000259" key="5">
    <source>
        <dbReference type="SMART" id="SM01266"/>
    </source>
</evidence>
<name>R5A7Z1_TAPDE</name>
<dbReference type="GO" id="GO:0008374">
    <property type="term" value="F:O-acyltransferase activity"/>
    <property type="evidence" value="ECO:0007669"/>
    <property type="project" value="TreeGrafter"/>
</dbReference>
<dbReference type="SMART" id="SM01266">
    <property type="entry name" value="Mac"/>
    <property type="match status" value="1"/>
</dbReference>
<dbReference type="STRING" id="1097556.R5A7Z1"/>
<proteinExistence type="inferred from homology"/>
<evidence type="ECO:0000256" key="1">
    <source>
        <dbReference type="ARBA" id="ARBA00007274"/>
    </source>
</evidence>
<feature type="compositionally biased region" description="Basic residues" evidence="4">
    <location>
        <begin position="224"/>
        <end position="234"/>
    </location>
</feature>
<evidence type="ECO:0000256" key="4">
    <source>
        <dbReference type="SAM" id="MobiDB-lite"/>
    </source>
</evidence>
<dbReference type="OrthoDB" id="25818at2759"/>
<dbReference type="InterPro" id="IPR051159">
    <property type="entry name" value="Hexapeptide_acetyltransf"/>
</dbReference>